<dbReference type="EMBL" id="KV454209">
    <property type="protein sequence ID" value="ODQ61322.1"/>
    <property type="molecule type" value="Genomic_DNA"/>
</dbReference>
<reference evidence="2 3" key="1">
    <citation type="journal article" date="2016" name="Proc. Natl. Acad. Sci. U.S.A.">
        <title>Comparative genomics of biotechnologically important yeasts.</title>
        <authorList>
            <person name="Riley R."/>
            <person name="Haridas S."/>
            <person name="Wolfe K.H."/>
            <person name="Lopes M.R."/>
            <person name="Hittinger C.T."/>
            <person name="Goeker M."/>
            <person name="Salamov A.A."/>
            <person name="Wisecaver J.H."/>
            <person name="Long T.M."/>
            <person name="Calvey C.H."/>
            <person name="Aerts A.L."/>
            <person name="Barry K.W."/>
            <person name="Choi C."/>
            <person name="Clum A."/>
            <person name="Coughlan A.Y."/>
            <person name="Deshpande S."/>
            <person name="Douglass A.P."/>
            <person name="Hanson S.J."/>
            <person name="Klenk H.-P."/>
            <person name="LaButti K.M."/>
            <person name="Lapidus A."/>
            <person name="Lindquist E.A."/>
            <person name="Lipzen A.M."/>
            <person name="Meier-Kolthoff J.P."/>
            <person name="Ohm R.A."/>
            <person name="Otillar R.P."/>
            <person name="Pangilinan J.L."/>
            <person name="Peng Y."/>
            <person name="Rokas A."/>
            <person name="Rosa C.A."/>
            <person name="Scheuner C."/>
            <person name="Sibirny A.A."/>
            <person name="Slot J.C."/>
            <person name="Stielow J.B."/>
            <person name="Sun H."/>
            <person name="Kurtzman C.P."/>
            <person name="Blackwell M."/>
            <person name="Grigoriev I.V."/>
            <person name="Jeffries T.W."/>
        </authorList>
    </citation>
    <scope>NUCLEOTIDE SEQUENCE [LARGE SCALE GENOMIC DNA]</scope>
    <source>
        <strain evidence="3">ATCC 58044 / CBS 1984 / NCYC 433 / NRRL Y-366-8</strain>
    </source>
</reference>
<feature type="region of interest" description="Disordered" evidence="1">
    <location>
        <begin position="685"/>
        <end position="734"/>
    </location>
</feature>
<proteinExistence type="predicted"/>
<dbReference type="GeneID" id="30201888"/>
<evidence type="ECO:0000256" key="1">
    <source>
        <dbReference type="SAM" id="MobiDB-lite"/>
    </source>
</evidence>
<evidence type="ECO:0008006" key="4">
    <source>
        <dbReference type="Google" id="ProtNLM"/>
    </source>
</evidence>
<dbReference type="SUPFAM" id="SSF54236">
    <property type="entry name" value="Ubiquitin-like"/>
    <property type="match status" value="1"/>
</dbReference>
<feature type="region of interest" description="Disordered" evidence="1">
    <location>
        <begin position="336"/>
        <end position="370"/>
    </location>
</feature>
<evidence type="ECO:0000313" key="2">
    <source>
        <dbReference type="EMBL" id="ODQ61322.1"/>
    </source>
</evidence>
<protein>
    <recommendedName>
        <fullName evidence="4">Ubiquitin-like domain-containing protein</fullName>
    </recommendedName>
</protein>
<dbReference type="OrthoDB" id="4018787at2759"/>
<gene>
    <name evidence="2" type="ORF">WICANDRAFT_77956</name>
</gene>
<dbReference type="InterPro" id="IPR029071">
    <property type="entry name" value="Ubiquitin-like_domsf"/>
</dbReference>
<keyword evidence="3" id="KW-1185">Reference proteome</keyword>
<dbReference type="Gene3D" id="3.10.20.90">
    <property type="entry name" value="Phosphatidylinositol 3-kinase Catalytic Subunit, Chain A, domain 1"/>
    <property type="match status" value="1"/>
</dbReference>
<accession>A0A1E3P8P3</accession>
<dbReference type="AlphaFoldDB" id="A0A1E3P8P3"/>
<name>A0A1E3P8P3_WICAA</name>
<dbReference type="Proteomes" id="UP000094112">
    <property type="component" value="Unassembled WGS sequence"/>
</dbReference>
<sequence length="734" mass="82863">MPRKSDIAYSLPSERISLETWSADFTNYTIEDKIIKTTLKNTVLDIKEVISKRSADAGGKLIPKAIQLKNRNQVYEDHQQLNDFLVQETEHTRIQVLIDLEKLADIDHIPSLMNINLKLSTGKQILLRESLNTTISSIKYALVEDLKLNGSQDIITLEYNAGQELQDRDDLQIGQLLELDTVPVDDLNIYVRLKDDFVVKLSSPNENILRIQKVIVCSETSITTIKRFIADQYKGTNEIDIPDIKIIYFGRILSNESKLNEILNGGGDSSVNSLITLHFVISDPQPQTVNRGGFWSDLTSGNSLFEFLPLEPNPNFEADLERDRRLRERLAGNLVEEEIQPQDPLEGSSIQQQQQDEPVEEPAEFNNSAPALVNVKLSGESYDKGIKDGEEVYLSQTDTSTTVYQVTLNTANGPRQIILSSSQAIINNSDASHPYIMLSPSGFAKLETLGIDIQKPNVILGADTAPFPLPHLTAAPNLSNSQQATQTQAQTVSATQRQHRGSIAAQNRAIVNVRRFSIRINQASVTRGFQLAGRLGYHLGKIYLFYSLIISQIPDNFNRMFCLVLLGVYTFTNGSIRNLLHEVQLLLPQSYRDFTSRYIEAPERFIRSSITSGSSVLMRDILHCLPDRAAVNIFEFLDNFLRRFVVSVILFFTSLFPALHGSFLEQREIIAQERLRREQVMEQLRRETQEPMEQNERVSGSLEERPDTQINDEAELLRDDPDNGATGVQVHHEN</sequence>
<evidence type="ECO:0000313" key="3">
    <source>
        <dbReference type="Proteomes" id="UP000094112"/>
    </source>
</evidence>
<organism evidence="2 3">
    <name type="scientific">Wickerhamomyces anomalus (strain ATCC 58044 / CBS 1984 / NCYC 433 / NRRL Y-366-8)</name>
    <name type="common">Yeast</name>
    <name type="synonym">Hansenula anomala</name>
    <dbReference type="NCBI Taxonomy" id="683960"/>
    <lineage>
        <taxon>Eukaryota</taxon>
        <taxon>Fungi</taxon>
        <taxon>Dikarya</taxon>
        <taxon>Ascomycota</taxon>
        <taxon>Saccharomycotina</taxon>
        <taxon>Saccharomycetes</taxon>
        <taxon>Phaffomycetales</taxon>
        <taxon>Wickerhamomycetaceae</taxon>
        <taxon>Wickerhamomyces</taxon>
    </lineage>
</organism>
<dbReference type="RefSeq" id="XP_019040529.1">
    <property type="nucleotide sequence ID" value="XM_019184642.1"/>
</dbReference>